<dbReference type="CDD" id="cd17769">
    <property type="entry name" value="NP_TgUP-like"/>
    <property type="match status" value="1"/>
</dbReference>
<name>A0A067N015_BOTB1</name>
<sequence length="336" mass="35448">MKDTMLDANFPRTADGRVYHLGIRAGELANRIVTVGDPSRALALASYLDPITSESGEGPLKIQSERGFLTCTGTYKGIPMSIVAIGMGFANMDFFVRECRECVSGEMAIIRLGSCGSILDSAGVGSLVIPRASVAITRNYDFDFNTPPTSESHKDAYRISKPAGADERLHEILGHAMAAARPSGSRSIILSNCVNASGDSFYSSQGRLTSFPDHNAGLIHHLLDTVEDIATLEMETFHLFHLASIHPAAPSSAHTATSVVPPPPTSAPAAVISTRKPSSPQAAGIVQPSRIHAAAAHMVFAARGSGGFITPSEVSAFQEWAGRGCLDALVGFELSV</sequence>
<accession>A0A067N015</accession>
<proteinExistence type="predicted"/>
<dbReference type="OrthoDB" id="416752at2759"/>
<feature type="region of interest" description="Disordered" evidence="1">
    <location>
        <begin position="253"/>
        <end position="272"/>
    </location>
</feature>
<reference evidence="4" key="1">
    <citation type="journal article" date="2014" name="Proc. Natl. Acad. Sci. U.S.A.">
        <title>Extensive sampling of basidiomycete genomes demonstrates inadequacy of the white-rot/brown-rot paradigm for wood decay fungi.</title>
        <authorList>
            <person name="Riley R."/>
            <person name="Salamov A.A."/>
            <person name="Brown D.W."/>
            <person name="Nagy L.G."/>
            <person name="Floudas D."/>
            <person name="Held B.W."/>
            <person name="Levasseur A."/>
            <person name="Lombard V."/>
            <person name="Morin E."/>
            <person name="Otillar R."/>
            <person name="Lindquist E.A."/>
            <person name="Sun H."/>
            <person name="LaButti K.M."/>
            <person name="Schmutz J."/>
            <person name="Jabbour D."/>
            <person name="Luo H."/>
            <person name="Baker S.E."/>
            <person name="Pisabarro A.G."/>
            <person name="Walton J.D."/>
            <person name="Blanchette R.A."/>
            <person name="Henrissat B."/>
            <person name="Martin F."/>
            <person name="Cullen D."/>
            <person name="Hibbett D.S."/>
            <person name="Grigoriev I.V."/>
        </authorList>
    </citation>
    <scope>NUCLEOTIDE SEQUENCE [LARGE SCALE GENOMIC DNA]</scope>
    <source>
        <strain evidence="4">FD-172 SS1</strain>
    </source>
</reference>
<dbReference type="PANTHER" id="PTHR43691:SF14">
    <property type="entry name" value="URIDINE PHOSPHORYLASE"/>
    <property type="match status" value="1"/>
</dbReference>
<dbReference type="AlphaFoldDB" id="A0A067N015"/>
<evidence type="ECO:0000313" key="4">
    <source>
        <dbReference type="Proteomes" id="UP000027195"/>
    </source>
</evidence>
<dbReference type="GO" id="GO:0004850">
    <property type="term" value="F:uridine phosphorylase activity"/>
    <property type="evidence" value="ECO:0007669"/>
    <property type="project" value="TreeGrafter"/>
</dbReference>
<feature type="domain" description="Nucleoside phosphorylase" evidence="2">
    <location>
        <begin position="31"/>
        <end position="245"/>
    </location>
</feature>
<dbReference type="STRING" id="930990.A0A067N015"/>
<dbReference type="GO" id="GO:0005829">
    <property type="term" value="C:cytosol"/>
    <property type="evidence" value="ECO:0007669"/>
    <property type="project" value="TreeGrafter"/>
</dbReference>
<evidence type="ECO:0000259" key="2">
    <source>
        <dbReference type="Pfam" id="PF01048"/>
    </source>
</evidence>
<keyword evidence="4" id="KW-1185">Reference proteome</keyword>
<dbReference type="EMBL" id="KL198023">
    <property type="protein sequence ID" value="KDQ17497.1"/>
    <property type="molecule type" value="Genomic_DNA"/>
</dbReference>
<dbReference type="Gene3D" id="3.40.50.1580">
    <property type="entry name" value="Nucleoside phosphorylase domain"/>
    <property type="match status" value="1"/>
</dbReference>
<evidence type="ECO:0000256" key="1">
    <source>
        <dbReference type="SAM" id="MobiDB-lite"/>
    </source>
</evidence>
<dbReference type="InParanoid" id="A0A067N015"/>
<dbReference type="Proteomes" id="UP000027195">
    <property type="component" value="Unassembled WGS sequence"/>
</dbReference>
<gene>
    <name evidence="3" type="ORF">BOTBODRAFT_29676</name>
</gene>
<dbReference type="HOGENOM" id="CLU_040695_0_0_1"/>
<protein>
    <recommendedName>
        <fullName evidence="2">Nucleoside phosphorylase domain-containing protein</fullName>
    </recommendedName>
</protein>
<dbReference type="SUPFAM" id="SSF53167">
    <property type="entry name" value="Purine and uridine phosphorylases"/>
    <property type="match status" value="1"/>
</dbReference>
<dbReference type="InterPro" id="IPR035994">
    <property type="entry name" value="Nucleoside_phosphorylase_sf"/>
</dbReference>
<organism evidence="3 4">
    <name type="scientific">Botryobasidium botryosum (strain FD-172 SS1)</name>
    <dbReference type="NCBI Taxonomy" id="930990"/>
    <lineage>
        <taxon>Eukaryota</taxon>
        <taxon>Fungi</taxon>
        <taxon>Dikarya</taxon>
        <taxon>Basidiomycota</taxon>
        <taxon>Agaricomycotina</taxon>
        <taxon>Agaricomycetes</taxon>
        <taxon>Cantharellales</taxon>
        <taxon>Botryobasidiaceae</taxon>
        <taxon>Botryobasidium</taxon>
    </lineage>
</organism>
<evidence type="ECO:0000313" key="3">
    <source>
        <dbReference type="EMBL" id="KDQ17497.1"/>
    </source>
</evidence>
<dbReference type="Pfam" id="PF01048">
    <property type="entry name" value="PNP_UDP_1"/>
    <property type="match status" value="1"/>
</dbReference>
<dbReference type="PANTHER" id="PTHR43691">
    <property type="entry name" value="URIDINE PHOSPHORYLASE"/>
    <property type="match status" value="1"/>
</dbReference>
<dbReference type="InterPro" id="IPR000845">
    <property type="entry name" value="Nucleoside_phosphorylase_d"/>
</dbReference>
<dbReference type="GO" id="GO:0006218">
    <property type="term" value="P:uridine catabolic process"/>
    <property type="evidence" value="ECO:0007669"/>
    <property type="project" value="TreeGrafter"/>
</dbReference>